<feature type="compositionally biased region" description="Low complexity" evidence="6">
    <location>
        <begin position="1"/>
        <end position="19"/>
    </location>
</feature>
<evidence type="ECO:0000256" key="2">
    <source>
        <dbReference type="ARBA" id="ARBA00013194"/>
    </source>
</evidence>
<dbReference type="Proteomes" id="UP001314170">
    <property type="component" value="Unassembled WGS sequence"/>
</dbReference>
<dbReference type="InterPro" id="IPR001179">
    <property type="entry name" value="PPIase_FKBP_dom"/>
</dbReference>
<evidence type="ECO:0000313" key="9">
    <source>
        <dbReference type="Proteomes" id="UP001314170"/>
    </source>
</evidence>
<evidence type="ECO:0000256" key="4">
    <source>
        <dbReference type="ARBA" id="ARBA00023235"/>
    </source>
</evidence>
<evidence type="ECO:0000256" key="6">
    <source>
        <dbReference type="SAM" id="MobiDB-lite"/>
    </source>
</evidence>
<keyword evidence="9" id="KW-1185">Reference proteome</keyword>
<comment type="caution">
    <text evidence="8">The sequence shown here is derived from an EMBL/GenBank/DDBJ whole genome shotgun (WGS) entry which is preliminary data.</text>
</comment>
<gene>
    <name evidence="8" type="ORF">DCAF_LOCUS292</name>
</gene>
<evidence type="ECO:0000259" key="7">
    <source>
        <dbReference type="PROSITE" id="PS50059"/>
    </source>
</evidence>
<proteinExistence type="predicted"/>
<keyword evidence="4 5" id="KW-0413">Isomerase</keyword>
<dbReference type="EMBL" id="CAWUPB010000027">
    <property type="protein sequence ID" value="CAK7322681.1"/>
    <property type="molecule type" value="Genomic_DNA"/>
</dbReference>
<dbReference type="AlphaFoldDB" id="A0AAV1QMH8"/>
<accession>A0AAV1QMH8</accession>
<comment type="catalytic activity">
    <reaction evidence="1 5">
        <text>[protein]-peptidylproline (omega=180) = [protein]-peptidylproline (omega=0)</text>
        <dbReference type="Rhea" id="RHEA:16237"/>
        <dbReference type="Rhea" id="RHEA-COMP:10747"/>
        <dbReference type="Rhea" id="RHEA-COMP:10748"/>
        <dbReference type="ChEBI" id="CHEBI:83833"/>
        <dbReference type="ChEBI" id="CHEBI:83834"/>
        <dbReference type="EC" id="5.2.1.8"/>
    </reaction>
</comment>
<feature type="domain" description="PPIase FKBP-type" evidence="7">
    <location>
        <begin position="141"/>
        <end position="233"/>
    </location>
</feature>
<sequence length="240" mass="25785">MASCSSPPSLLLPLGSSSGRTTKRHGTIDVFDKVQGLMNNVQCSNLELRIRASRAREKKVDEGLIKRRDHVIGLLLGVSGLCNVSSFDSIAKGAGLPPEDKPRLCDENCEKELENVPMVTTESGLQFKDIKVGQGPSPPVGFQVAANYVAMVPSGQIFDSSLEKGQLYIFRVGSGQVIKGLDEGILSMKIGGKRRLYIPGPLAFPKGLPSAPGRPRVAPNSPIVFDVSLEYIPGLEVEEE</sequence>
<dbReference type="FunFam" id="3.10.50.40:FF:000038">
    <property type="entry name" value="Peptidylprolyl isomerase"/>
    <property type="match status" value="1"/>
</dbReference>
<dbReference type="Pfam" id="PF00254">
    <property type="entry name" value="FKBP_C"/>
    <property type="match status" value="1"/>
</dbReference>
<dbReference type="InterPro" id="IPR046357">
    <property type="entry name" value="PPIase_dom_sf"/>
</dbReference>
<evidence type="ECO:0000313" key="8">
    <source>
        <dbReference type="EMBL" id="CAK7322681.1"/>
    </source>
</evidence>
<protein>
    <recommendedName>
        <fullName evidence="2 5">peptidylprolyl isomerase</fullName>
        <ecNumber evidence="2 5">5.2.1.8</ecNumber>
    </recommendedName>
</protein>
<evidence type="ECO:0000256" key="1">
    <source>
        <dbReference type="ARBA" id="ARBA00000971"/>
    </source>
</evidence>
<dbReference type="SUPFAM" id="SSF54534">
    <property type="entry name" value="FKBP-like"/>
    <property type="match status" value="1"/>
</dbReference>
<reference evidence="8 9" key="1">
    <citation type="submission" date="2024-01" db="EMBL/GenBank/DDBJ databases">
        <authorList>
            <person name="Waweru B."/>
        </authorList>
    </citation>
    <scope>NUCLEOTIDE SEQUENCE [LARGE SCALE GENOMIC DNA]</scope>
</reference>
<organism evidence="8 9">
    <name type="scientific">Dovyalis caffra</name>
    <dbReference type="NCBI Taxonomy" id="77055"/>
    <lineage>
        <taxon>Eukaryota</taxon>
        <taxon>Viridiplantae</taxon>
        <taxon>Streptophyta</taxon>
        <taxon>Embryophyta</taxon>
        <taxon>Tracheophyta</taxon>
        <taxon>Spermatophyta</taxon>
        <taxon>Magnoliopsida</taxon>
        <taxon>eudicotyledons</taxon>
        <taxon>Gunneridae</taxon>
        <taxon>Pentapetalae</taxon>
        <taxon>rosids</taxon>
        <taxon>fabids</taxon>
        <taxon>Malpighiales</taxon>
        <taxon>Salicaceae</taxon>
        <taxon>Flacourtieae</taxon>
        <taxon>Dovyalis</taxon>
    </lineage>
</organism>
<dbReference type="PROSITE" id="PS50059">
    <property type="entry name" value="FKBP_PPIASE"/>
    <property type="match status" value="1"/>
</dbReference>
<dbReference type="PANTHER" id="PTHR43811">
    <property type="entry name" value="FKBP-TYPE PEPTIDYL-PROLYL CIS-TRANS ISOMERASE FKPA"/>
    <property type="match status" value="1"/>
</dbReference>
<dbReference type="EC" id="5.2.1.8" evidence="2 5"/>
<evidence type="ECO:0000256" key="5">
    <source>
        <dbReference type="PROSITE-ProRule" id="PRU00277"/>
    </source>
</evidence>
<name>A0AAV1QMH8_9ROSI</name>
<keyword evidence="3 5" id="KW-0697">Rotamase</keyword>
<feature type="region of interest" description="Disordered" evidence="6">
    <location>
        <begin position="1"/>
        <end position="22"/>
    </location>
</feature>
<dbReference type="GO" id="GO:0003755">
    <property type="term" value="F:peptidyl-prolyl cis-trans isomerase activity"/>
    <property type="evidence" value="ECO:0007669"/>
    <property type="project" value="UniProtKB-KW"/>
</dbReference>
<dbReference type="PANTHER" id="PTHR43811:SF17">
    <property type="entry name" value="PEPTIDYL-PROLYL CIS-TRANS ISOMERASE FKBP16-3, CHLOROPLASTIC"/>
    <property type="match status" value="1"/>
</dbReference>
<evidence type="ECO:0000256" key="3">
    <source>
        <dbReference type="ARBA" id="ARBA00023110"/>
    </source>
</evidence>
<dbReference type="Gene3D" id="3.10.50.40">
    <property type="match status" value="1"/>
</dbReference>